<dbReference type="PANTHER" id="PTHR30540">
    <property type="entry name" value="OSMOTIC STRESS POTASSIUM TRANSPORTER"/>
    <property type="match status" value="1"/>
</dbReference>
<keyword evidence="3" id="KW-0813">Transport</keyword>
<dbReference type="PANTHER" id="PTHR30540:SF97">
    <property type="entry name" value="POTASSIUM TRANSPORTER"/>
    <property type="match status" value="1"/>
</dbReference>
<feature type="domain" description="K+ potassium transporter integral membrane" evidence="11">
    <location>
        <begin position="1"/>
        <end position="427"/>
    </location>
</feature>
<evidence type="ECO:0000259" key="12">
    <source>
        <dbReference type="Pfam" id="PF22776"/>
    </source>
</evidence>
<dbReference type="GO" id="GO:0016020">
    <property type="term" value="C:membrane"/>
    <property type="evidence" value="ECO:0007669"/>
    <property type="project" value="UniProtKB-SubCell"/>
</dbReference>
<evidence type="ECO:0000256" key="9">
    <source>
        <dbReference type="ARBA" id="ARBA00023136"/>
    </source>
</evidence>
<dbReference type="AlphaFoldDB" id="A0A3S3NP76"/>
<dbReference type="STRING" id="337451.A0A3S3NP76"/>
<sequence length="687" mass="76779">MFWTMTFIPLVKYAFIVLRADDKGEGGTFALYSLLCRHAKVGLLPNHEVADDELLTYEMEKLQKPKVESRARRAIEKNKSSHYLMLFLALLGACMVIADGILTPAISDVPVPTACAILVGLFTLQHFGTHKIGFIFAPVVVLWLLFIGGVGLYNILYWNRQVTRAVSPKYMYKFIRNMDIKSWRPLSSVLLSIAGSEAMFANLGHFSKKSVQVAFVFLVYPLLIVSYMGQTAFISKNHLETYLSSSIPGSVHHAFTVISLLASVVGSQATITGTFSIINQCLALDCFPRVKVVHTSEKIHGQVYIPDVNWILMVLCLTITICFEDKSIGNATGLAIVTGMLMTTCLMSLIIALYWEKNMLISACFLIFFGSIEAIYLSACVSNFQKGAWILVILTVVLLTVMFAWHYGTMKKYNFDTNNRVSMEWLTDLGPALGVVRVPGIGIIYTDIVRGIPAFFSHFVTNLPAFHQVLVFVSFKSVPVPYVPPSRQYLIGRFGPKEYGVYRCIVRYGYRSGIRETADFEDNLIRRIGEFISVEDSGTEALTSTEGRMIVIGNLEQGGNALIPQDRDSDVSLELVNIEHSPIQTSEQSQVFHPLLVRRKRVRFLLPPESPEMSSVREELQELVDARDSGTAYFLGHAHLSAHRGSNFLKKLTIMLYVFLDKNCRAPLLALNIPHAALVEVGMVYSI</sequence>
<protein>
    <recommendedName>
        <fullName evidence="10">Potassium transporter</fullName>
    </recommendedName>
</protein>
<comment type="function">
    <text evidence="10">Potassium transporter.</text>
</comment>
<feature type="domain" description="K+ potassium transporter C-terminal" evidence="12">
    <location>
        <begin position="439"/>
        <end position="687"/>
    </location>
</feature>
<reference evidence="13 14" key="1">
    <citation type="journal article" date="2019" name="Nat. Plants">
        <title>Stout camphor tree genome fills gaps in understanding of flowering plant genome evolution.</title>
        <authorList>
            <person name="Chaw S.M."/>
            <person name="Liu Y.C."/>
            <person name="Wu Y.W."/>
            <person name="Wang H.Y."/>
            <person name="Lin C.I."/>
            <person name="Wu C.S."/>
            <person name="Ke H.M."/>
            <person name="Chang L.Y."/>
            <person name="Hsu C.Y."/>
            <person name="Yang H.T."/>
            <person name="Sudianto E."/>
            <person name="Hsu M.H."/>
            <person name="Wu K.P."/>
            <person name="Wang L.N."/>
            <person name="Leebens-Mack J.H."/>
            <person name="Tsai I.J."/>
        </authorList>
    </citation>
    <scope>NUCLEOTIDE SEQUENCE [LARGE SCALE GENOMIC DNA]</scope>
    <source>
        <strain evidence="14">cv. Chaw 1501</strain>
        <tissue evidence="13">Young leaves</tissue>
    </source>
</reference>
<feature type="transmembrane region" description="Helical" evidence="10">
    <location>
        <begin position="388"/>
        <end position="408"/>
    </location>
</feature>
<comment type="subcellular location">
    <subcellularLocation>
        <location evidence="1 10">Membrane</location>
        <topology evidence="1 10">Multi-pass membrane protein</topology>
    </subcellularLocation>
</comment>
<dbReference type="EMBL" id="QPKB01000011">
    <property type="protein sequence ID" value="RWR95971.1"/>
    <property type="molecule type" value="Genomic_DNA"/>
</dbReference>
<feature type="transmembrane region" description="Helical" evidence="10">
    <location>
        <begin position="213"/>
        <end position="234"/>
    </location>
</feature>
<feature type="transmembrane region" description="Helical" evidence="10">
    <location>
        <begin position="134"/>
        <end position="156"/>
    </location>
</feature>
<dbReference type="NCBIfam" id="TIGR00794">
    <property type="entry name" value="kup"/>
    <property type="match status" value="1"/>
</dbReference>
<feature type="transmembrane region" description="Helical" evidence="10">
    <location>
        <begin position="83"/>
        <end position="103"/>
    </location>
</feature>
<dbReference type="Proteomes" id="UP000283530">
    <property type="component" value="Unassembled WGS sequence"/>
</dbReference>
<dbReference type="InterPro" id="IPR003855">
    <property type="entry name" value="K+_transporter"/>
</dbReference>
<keyword evidence="5 10" id="KW-0812">Transmembrane</keyword>
<evidence type="ECO:0000313" key="13">
    <source>
        <dbReference type="EMBL" id="RWR95971.1"/>
    </source>
</evidence>
<comment type="caution">
    <text evidence="13">The sequence shown here is derived from an EMBL/GenBank/DDBJ whole genome shotgun (WGS) entry which is preliminary data.</text>
</comment>
<evidence type="ECO:0000256" key="4">
    <source>
        <dbReference type="ARBA" id="ARBA00022538"/>
    </source>
</evidence>
<evidence type="ECO:0000256" key="10">
    <source>
        <dbReference type="RuleBase" id="RU321113"/>
    </source>
</evidence>
<feature type="transmembrane region" description="Helical" evidence="10">
    <location>
        <begin position="334"/>
        <end position="354"/>
    </location>
</feature>
<accession>A0A3S3NP76</accession>
<comment type="similarity">
    <text evidence="2 10">Belongs to the HAK/KUP transporter (TC 2.A.72.3) family.</text>
</comment>
<evidence type="ECO:0000256" key="6">
    <source>
        <dbReference type="ARBA" id="ARBA00022958"/>
    </source>
</evidence>
<keyword evidence="6 10" id="KW-0630">Potassium</keyword>
<dbReference type="Pfam" id="PF22776">
    <property type="entry name" value="K_trans_C"/>
    <property type="match status" value="1"/>
</dbReference>
<keyword evidence="4 10" id="KW-0633">Potassium transport</keyword>
<feature type="transmembrane region" description="Helical" evidence="10">
    <location>
        <begin position="360"/>
        <end position="381"/>
    </location>
</feature>
<keyword evidence="14" id="KW-1185">Reference proteome</keyword>
<evidence type="ECO:0000256" key="5">
    <source>
        <dbReference type="ARBA" id="ARBA00022692"/>
    </source>
</evidence>
<gene>
    <name evidence="13" type="ORF">CKAN_02533500</name>
</gene>
<evidence type="ECO:0000313" key="14">
    <source>
        <dbReference type="Proteomes" id="UP000283530"/>
    </source>
</evidence>
<proteinExistence type="inferred from homology"/>
<keyword evidence="8 10" id="KW-0406">Ion transport</keyword>
<evidence type="ECO:0000256" key="8">
    <source>
        <dbReference type="ARBA" id="ARBA00023065"/>
    </source>
</evidence>
<evidence type="ECO:0000256" key="3">
    <source>
        <dbReference type="ARBA" id="ARBA00022448"/>
    </source>
</evidence>
<dbReference type="OrthoDB" id="755086at2759"/>
<evidence type="ECO:0000256" key="7">
    <source>
        <dbReference type="ARBA" id="ARBA00022989"/>
    </source>
</evidence>
<dbReference type="InterPro" id="IPR053952">
    <property type="entry name" value="K_trans_C"/>
</dbReference>
<keyword evidence="7 10" id="KW-1133">Transmembrane helix</keyword>
<dbReference type="InterPro" id="IPR053951">
    <property type="entry name" value="K_trans_N"/>
</dbReference>
<name>A0A3S3NP76_9MAGN</name>
<evidence type="ECO:0000256" key="1">
    <source>
        <dbReference type="ARBA" id="ARBA00004141"/>
    </source>
</evidence>
<comment type="caution">
    <text evidence="10">Lacks conserved residue(s) required for the propagation of feature annotation.</text>
</comment>
<dbReference type="Pfam" id="PF02705">
    <property type="entry name" value="K_trans"/>
    <property type="match status" value="1"/>
</dbReference>
<dbReference type="GO" id="GO:0015079">
    <property type="term" value="F:potassium ion transmembrane transporter activity"/>
    <property type="evidence" value="ECO:0007669"/>
    <property type="project" value="UniProtKB-UniRule"/>
</dbReference>
<evidence type="ECO:0000256" key="2">
    <source>
        <dbReference type="ARBA" id="ARBA00008440"/>
    </source>
</evidence>
<organism evidence="13 14">
    <name type="scientific">Cinnamomum micranthum f. kanehirae</name>
    <dbReference type="NCBI Taxonomy" id="337451"/>
    <lineage>
        <taxon>Eukaryota</taxon>
        <taxon>Viridiplantae</taxon>
        <taxon>Streptophyta</taxon>
        <taxon>Embryophyta</taxon>
        <taxon>Tracheophyta</taxon>
        <taxon>Spermatophyta</taxon>
        <taxon>Magnoliopsida</taxon>
        <taxon>Magnoliidae</taxon>
        <taxon>Laurales</taxon>
        <taxon>Lauraceae</taxon>
        <taxon>Cinnamomum</taxon>
    </lineage>
</organism>
<keyword evidence="9 10" id="KW-0472">Membrane</keyword>
<evidence type="ECO:0000259" key="11">
    <source>
        <dbReference type="Pfam" id="PF02705"/>
    </source>
</evidence>